<dbReference type="EMBL" id="JBDLBR010000002">
    <property type="protein sequence ID" value="MEN7536717.1"/>
    <property type="molecule type" value="Genomic_DNA"/>
</dbReference>
<organism evidence="1 2">
    <name type="scientific">Aurantiacibacter flavus</name>
    <dbReference type="NCBI Taxonomy" id="3145232"/>
    <lineage>
        <taxon>Bacteria</taxon>
        <taxon>Pseudomonadati</taxon>
        <taxon>Pseudomonadota</taxon>
        <taxon>Alphaproteobacteria</taxon>
        <taxon>Sphingomonadales</taxon>
        <taxon>Erythrobacteraceae</taxon>
        <taxon>Aurantiacibacter</taxon>
    </lineage>
</organism>
<keyword evidence="2" id="KW-1185">Reference proteome</keyword>
<dbReference type="Pfam" id="PF10932">
    <property type="entry name" value="DUF2783"/>
    <property type="match status" value="1"/>
</dbReference>
<sequence length="65" mass="7238">MSLTLEANLEDPDAIYEKLIAMLESHEPEKALRASARLVLLLINHIGDRKVIDEAIERAALLTEA</sequence>
<protein>
    <submittedName>
        <fullName evidence="1">DUF2783 domain-containing protein</fullName>
    </submittedName>
</protein>
<accession>A0ABV0CVN2</accession>
<name>A0ABV0CVN2_9SPHN</name>
<dbReference type="RefSeq" id="WP_346784170.1">
    <property type="nucleotide sequence ID" value="NZ_JBDLBR010000002.1"/>
</dbReference>
<comment type="caution">
    <text evidence="1">The sequence shown here is derived from an EMBL/GenBank/DDBJ whole genome shotgun (WGS) entry which is preliminary data.</text>
</comment>
<dbReference type="Proteomes" id="UP001484535">
    <property type="component" value="Unassembled WGS sequence"/>
</dbReference>
<evidence type="ECO:0000313" key="1">
    <source>
        <dbReference type="EMBL" id="MEN7536717.1"/>
    </source>
</evidence>
<reference evidence="1 2" key="1">
    <citation type="submission" date="2024-05" db="EMBL/GenBank/DDBJ databases">
        <authorList>
            <person name="Park S."/>
        </authorList>
    </citation>
    <scope>NUCLEOTIDE SEQUENCE [LARGE SCALE GENOMIC DNA]</scope>
    <source>
        <strain evidence="1 2">DGU5</strain>
    </source>
</reference>
<gene>
    <name evidence="1" type="ORF">ABDJ38_05990</name>
</gene>
<dbReference type="InterPro" id="IPR021233">
    <property type="entry name" value="DUF2783"/>
</dbReference>
<proteinExistence type="predicted"/>
<evidence type="ECO:0000313" key="2">
    <source>
        <dbReference type="Proteomes" id="UP001484535"/>
    </source>
</evidence>